<comment type="caution">
    <text evidence="2">The sequence shown here is derived from an EMBL/GenBank/DDBJ whole genome shotgun (WGS) entry which is preliminary data.</text>
</comment>
<sequence length="153" mass="16055">MSANPPSAAKLPAATAPWLPDFCSLPVLLAAMLVAELLIVVIMLAPSDESRELLPRLGTATVFAQWLTLVCIVCLCQLRTSLARLAPLAGVLVAYAIILAIVAVGSAVVFSLDQELGAGLTLPAPLGMRFVLRNTALAALVGAALLRYFYVIE</sequence>
<feature type="transmembrane region" description="Helical" evidence="1">
    <location>
        <begin position="88"/>
        <end position="110"/>
    </location>
</feature>
<gene>
    <name evidence="2" type="ORF">S01H1_21301</name>
</gene>
<evidence type="ECO:0000256" key="1">
    <source>
        <dbReference type="SAM" id="Phobius"/>
    </source>
</evidence>
<keyword evidence="1" id="KW-0472">Membrane</keyword>
<reference evidence="2" key="1">
    <citation type="journal article" date="2014" name="Front. Microbiol.">
        <title>High frequency of phylogenetically diverse reductive dehalogenase-homologous genes in deep subseafloor sedimentary metagenomes.</title>
        <authorList>
            <person name="Kawai M."/>
            <person name="Futagami T."/>
            <person name="Toyoda A."/>
            <person name="Takaki Y."/>
            <person name="Nishi S."/>
            <person name="Hori S."/>
            <person name="Arai W."/>
            <person name="Tsubouchi T."/>
            <person name="Morono Y."/>
            <person name="Uchiyama I."/>
            <person name="Ito T."/>
            <person name="Fujiyama A."/>
            <person name="Inagaki F."/>
            <person name="Takami H."/>
        </authorList>
    </citation>
    <scope>NUCLEOTIDE SEQUENCE</scope>
    <source>
        <strain evidence="2">Expedition CK06-06</strain>
    </source>
</reference>
<dbReference type="AlphaFoldDB" id="X0U011"/>
<feature type="non-terminal residue" evidence="2">
    <location>
        <position position="153"/>
    </location>
</feature>
<accession>X0U011</accession>
<evidence type="ECO:0000313" key="2">
    <source>
        <dbReference type="EMBL" id="GAF93752.1"/>
    </source>
</evidence>
<organism evidence="2">
    <name type="scientific">marine sediment metagenome</name>
    <dbReference type="NCBI Taxonomy" id="412755"/>
    <lineage>
        <taxon>unclassified sequences</taxon>
        <taxon>metagenomes</taxon>
        <taxon>ecological metagenomes</taxon>
    </lineage>
</organism>
<feature type="transmembrane region" description="Helical" evidence="1">
    <location>
        <begin position="130"/>
        <end position="150"/>
    </location>
</feature>
<feature type="transmembrane region" description="Helical" evidence="1">
    <location>
        <begin position="25"/>
        <end position="45"/>
    </location>
</feature>
<dbReference type="EMBL" id="BARS01011789">
    <property type="protein sequence ID" value="GAF93752.1"/>
    <property type="molecule type" value="Genomic_DNA"/>
</dbReference>
<protein>
    <submittedName>
        <fullName evidence="2">Uncharacterized protein</fullName>
    </submittedName>
</protein>
<proteinExistence type="predicted"/>
<keyword evidence="1" id="KW-0812">Transmembrane</keyword>
<keyword evidence="1" id="KW-1133">Transmembrane helix</keyword>
<name>X0U011_9ZZZZ</name>
<feature type="transmembrane region" description="Helical" evidence="1">
    <location>
        <begin position="57"/>
        <end position="76"/>
    </location>
</feature>